<evidence type="ECO:0000256" key="3">
    <source>
        <dbReference type="PIRSR" id="PIRSR620019-1"/>
    </source>
</evidence>
<keyword evidence="2" id="KW-0677">Repeat</keyword>
<feature type="signal peptide" evidence="5">
    <location>
        <begin position="1"/>
        <end position="20"/>
    </location>
</feature>
<dbReference type="SUPFAM" id="SSF51161">
    <property type="entry name" value="Trimeric LpxA-like enzymes"/>
    <property type="match status" value="1"/>
</dbReference>
<evidence type="ECO:0000256" key="4">
    <source>
        <dbReference type="SAM" id="MobiDB-lite"/>
    </source>
</evidence>
<dbReference type="InterPro" id="IPR050179">
    <property type="entry name" value="Trans_hexapeptide_repeat"/>
</dbReference>
<dbReference type="InterPro" id="IPR011004">
    <property type="entry name" value="Trimer_LpxA-like_sf"/>
</dbReference>
<dbReference type="InterPro" id="IPR018357">
    <property type="entry name" value="Hexapep_transf_CS"/>
</dbReference>
<dbReference type="RefSeq" id="WP_123744709.1">
    <property type="nucleotide sequence ID" value="NZ_RJKM01000001.1"/>
</dbReference>
<evidence type="ECO:0000313" key="6">
    <source>
        <dbReference type="EMBL" id="ROP39177.1"/>
    </source>
</evidence>
<accession>A0A3N1H9G8</accession>
<feature type="compositionally biased region" description="Polar residues" evidence="4">
    <location>
        <begin position="218"/>
        <end position="231"/>
    </location>
</feature>
<feature type="active site" description="Proton acceptor" evidence="3">
    <location>
        <position position="144"/>
    </location>
</feature>
<name>A0A3N1H9G8_9PSEU</name>
<sequence>MTAAPLLLVGAGGLAREALAAVAAVNAVEPRWSVLGLLDDNEARHGEVIDGVPVLGPSAAVADHPDARVLLCTASTRNQASRRQIAARLGLPAERYATVVHPWASVAPGVEIGAGSVLLAFVAVTAPQVIGSHVVVMPHVTITHDDAVADHVTFAARVALAGGVTVGEAAYLGSGALVREGLTVGAGALVGMGAVVLTDVPPFEVWAGSPARRLRALDQTTPGQTKPSETSAAGEAISRG</sequence>
<keyword evidence="6" id="KW-0012">Acyltransferase</keyword>
<dbReference type="PANTHER" id="PTHR43300:SF7">
    <property type="entry name" value="UDP-N-ACETYLBACILLOSAMINE N-ACETYLTRANSFERASE"/>
    <property type="match status" value="1"/>
</dbReference>
<keyword evidence="5" id="KW-0732">Signal</keyword>
<dbReference type="AlphaFoldDB" id="A0A3N1H9G8"/>
<protein>
    <submittedName>
        <fullName evidence="6">Sugar O-acyltransferase (Sialic acid O-acetyltransferase NeuD family)</fullName>
    </submittedName>
</protein>
<organism evidence="6 7">
    <name type="scientific">Saccharothrix texasensis</name>
    <dbReference type="NCBI Taxonomy" id="103734"/>
    <lineage>
        <taxon>Bacteria</taxon>
        <taxon>Bacillati</taxon>
        <taxon>Actinomycetota</taxon>
        <taxon>Actinomycetes</taxon>
        <taxon>Pseudonocardiales</taxon>
        <taxon>Pseudonocardiaceae</taxon>
        <taxon>Saccharothrix</taxon>
    </lineage>
</organism>
<dbReference type="EMBL" id="RJKM01000001">
    <property type="protein sequence ID" value="ROP39177.1"/>
    <property type="molecule type" value="Genomic_DNA"/>
</dbReference>
<proteinExistence type="predicted"/>
<evidence type="ECO:0000256" key="1">
    <source>
        <dbReference type="ARBA" id="ARBA00022679"/>
    </source>
</evidence>
<feature type="site" description="Increases basicity of active site His" evidence="3">
    <location>
        <position position="145"/>
    </location>
</feature>
<dbReference type="NCBIfam" id="TIGR03570">
    <property type="entry name" value="NeuD_NnaD"/>
    <property type="match status" value="1"/>
</dbReference>
<feature type="region of interest" description="Disordered" evidence="4">
    <location>
        <begin position="217"/>
        <end position="240"/>
    </location>
</feature>
<dbReference type="CDD" id="cd03360">
    <property type="entry name" value="LbH_AT_putative"/>
    <property type="match status" value="1"/>
</dbReference>
<dbReference type="InterPro" id="IPR020019">
    <property type="entry name" value="AcTrfase_PglD-like"/>
</dbReference>
<comment type="caution">
    <text evidence="6">The sequence shown here is derived from an EMBL/GenBank/DDBJ whole genome shotgun (WGS) entry which is preliminary data.</text>
</comment>
<feature type="chain" id="PRO_5038929098" evidence="5">
    <location>
        <begin position="21"/>
        <end position="240"/>
    </location>
</feature>
<dbReference type="GO" id="GO:0016746">
    <property type="term" value="F:acyltransferase activity"/>
    <property type="evidence" value="ECO:0007669"/>
    <property type="project" value="UniProtKB-KW"/>
</dbReference>
<dbReference type="Proteomes" id="UP000268727">
    <property type="component" value="Unassembled WGS sequence"/>
</dbReference>
<dbReference type="PROSITE" id="PS00101">
    <property type="entry name" value="HEXAPEP_TRANSFERASES"/>
    <property type="match status" value="1"/>
</dbReference>
<reference evidence="6 7" key="1">
    <citation type="submission" date="2018-11" db="EMBL/GenBank/DDBJ databases">
        <title>Sequencing the genomes of 1000 actinobacteria strains.</title>
        <authorList>
            <person name="Klenk H.-P."/>
        </authorList>
    </citation>
    <scope>NUCLEOTIDE SEQUENCE [LARGE SCALE GENOMIC DNA]</scope>
    <source>
        <strain evidence="6 7">DSM 44231</strain>
    </source>
</reference>
<keyword evidence="7" id="KW-1185">Reference proteome</keyword>
<dbReference type="OrthoDB" id="3697257at2"/>
<dbReference type="Gene3D" id="3.40.50.20">
    <property type="match status" value="1"/>
</dbReference>
<dbReference type="PANTHER" id="PTHR43300">
    <property type="entry name" value="ACETYLTRANSFERASE"/>
    <property type="match status" value="1"/>
</dbReference>
<keyword evidence="1 6" id="KW-0808">Transferase</keyword>
<evidence type="ECO:0000256" key="5">
    <source>
        <dbReference type="SAM" id="SignalP"/>
    </source>
</evidence>
<gene>
    <name evidence="6" type="ORF">EDD40_4556</name>
</gene>
<evidence type="ECO:0000256" key="2">
    <source>
        <dbReference type="ARBA" id="ARBA00022737"/>
    </source>
</evidence>
<evidence type="ECO:0000313" key="7">
    <source>
        <dbReference type="Proteomes" id="UP000268727"/>
    </source>
</evidence>
<dbReference type="Gene3D" id="2.160.10.10">
    <property type="entry name" value="Hexapeptide repeat proteins"/>
    <property type="match status" value="1"/>
</dbReference>